<evidence type="ECO:0000313" key="4">
    <source>
        <dbReference type="EMBL" id="GED97682.1"/>
    </source>
</evidence>
<protein>
    <recommendedName>
        <fullName evidence="3">Phospholipase/carboxylesterase/thioesterase domain-containing protein</fullName>
    </recommendedName>
</protein>
<proteinExistence type="predicted"/>
<keyword evidence="5" id="KW-1185">Reference proteome</keyword>
<dbReference type="SUPFAM" id="SSF53474">
    <property type="entry name" value="alpha/beta-Hydrolases"/>
    <property type="match status" value="1"/>
</dbReference>
<dbReference type="PANTHER" id="PTHR43037:SF1">
    <property type="entry name" value="BLL1128 PROTEIN"/>
    <property type="match status" value="1"/>
</dbReference>
<keyword evidence="1 2" id="KW-0732">Signal</keyword>
<organism evidence="4 5">
    <name type="scientific">Gordonia crocea</name>
    <dbReference type="NCBI Taxonomy" id="589162"/>
    <lineage>
        <taxon>Bacteria</taxon>
        <taxon>Bacillati</taxon>
        <taxon>Actinomycetota</taxon>
        <taxon>Actinomycetes</taxon>
        <taxon>Mycobacteriales</taxon>
        <taxon>Gordoniaceae</taxon>
        <taxon>Gordonia</taxon>
    </lineage>
</organism>
<dbReference type="Pfam" id="PF02230">
    <property type="entry name" value="Abhydrolase_2"/>
    <property type="match status" value="1"/>
</dbReference>
<dbReference type="InterPro" id="IPR029058">
    <property type="entry name" value="AB_hydrolase_fold"/>
</dbReference>
<feature type="domain" description="Phospholipase/carboxylesterase/thioesterase" evidence="3">
    <location>
        <begin position="126"/>
        <end position="191"/>
    </location>
</feature>
<gene>
    <name evidence="4" type="primary">lpqP</name>
    <name evidence="4" type="ORF">nbrc107697_17210</name>
</gene>
<dbReference type="OrthoDB" id="9767239at2"/>
<dbReference type="Gene3D" id="3.40.50.1820">
    <property type="entry name" value="alpha/beta hydrolase"/>
    <property type="match status" value="1"/>
</dbReference>
<feature type="signal peptide" evidence="2">
    <location>
        <begin position="1"/>
        <end position="28"/>
    </location>
</feature>
<sequence>MTAWARTAATVVLSLTLAACLGTAPSSADSRSTHHIGDRTYRLYEPAGLTSAPLVLVLHGGFGTGRAAERSYGWDAQARSGRFAVAYPDGTARAWNAGTCCGRPSQTRVDDVGFLRRVVDDVARRTSIDRRRVFVAGMSNGAMMALRMVCQTSKFRGAASVSGTLVTGCARPASIIQIHGTADPRVPYRGGVGSGSARVDGEAIPSVDARFRRLAHCAPPTRTRHGSVAVSSARCPGGRAVTLLSIDGMGHHWPGQTQPSPLSGPPSSAINATAVIWRFFDRL</sequence>
<evidence type="ECO:0000256" key="2">
    <source>
        <dbReference type="SAM" id="SignalP"/>
    </source>
</evidence>
<dbReference type="RefSeq" id="WP_161926976.1">
    <property type="nucleotide sequence ID" value="NZ_BJOU01000001.1"/>
</dbReference>
<dbReference type="PANTHER" id="PTHR43037">
    <property type="entry name" value="UNNAMED PRODUCT-RELATED"/>
    <property type="match status" value="1"/>
</dbReference>
<evidence type="ECO:0000259" key="3">
    <source>
        <dbReference type="Pfam" id="PF02230"/>
    </source>
</evidence>
<dbReference type="EMBL" id="BJOU01000001">
    <property type="protein sequence ID" value="GED97682.1"/>
    <property type="molecule type" value="Genomic_DNA"/>
</dbReference>
<evidence type="ECO:0000256" key="1">
    <source>
        <dbReference type="ARBA" id="ARBA00022729"/>
    </source>
</evidence>
<dbReference type="InterPro" id="IPR003140">
    <property type="entry name" value="PLipase/COase/thioEstase"/>
</dbReference>
<reference evidence="5" key="1">
    <citation type="submission" date="2019-06" db="EMBL/GenBank/DDBJ databases">
        <title>Gordonia isolated from sludge of a wastewater treatment plant.</title>
        <authorList>
            <person name="Tamura T."/>
            <person name="Aoyama K."/>
            <person name="Kang Y."/>
            <person name="Saito S."/>
            <person name="Akiyama N."/>
            <person name="Yazawa K."/>
            <person name="Gonoi T."/>
            <person name="Mikami Y."/>
        </authorList>
    </citation>
    <scope>NUCLEOTIDE SEQUENCE [LARGE SCALE GENOMIC DNA]</scope>
    <source>
        <strain evidence="5">NBRC 107697</strain>
    </source>
</reference>
<name>A0A7I9UXL2_9ACTN</name>
<dbReference type="Proteomes" id="UP000444980">
    <property type="component" value="Unassembled WGS sequence"/>
</dbReference>
<dbReference type="GO" id="GO:0016787">
    <property type="term" value="F:hydrolase activity"/>
    <property type="evidence" value="ECO:0007669"/>
    <property type="project" value="InterPro"/>
</dbReference>
<feature type="chain" id="PRO_5029912104" description="Phospholipase/carboxylesterase/thioesterase domain-containing protein" evidence="2">
    <location>
        <begin position="29"/>
        <end position="283"/>
    </location>
</feature>
<evidence type="ECO:0000313" key="5">
    <source>
        <dbReference type="Proteomes" id="UP000444980"/>
    </source>
</evidence>
<dbReference type="PROSITE" id="PS51257">
    <property type="entry name" value="PROKAR_LIPOPROTEIN"/>
    <property type="match status" value="1"/>
</dbReference>
<accession>A0A7I9UXL2</accession>
<dbReference type="AlphaFoldDB" id="A0A7I9UXL2"/>
<comment type="caution">
    <text evidence="4">The sequence shown here is derived from an EMBL/GenBank/DDBJ whole genome shotgun (WGS) entry which is preliminary data.</text>
</comment>
<dbReference type="InterPro" id="IPR050955">
    <property type="entry name" value="Plant_Biomass_Hydrol_Est"/>
</dbReference>